<organism evidence="3 4">
    <name type="scientific">Tanacetum coccineum</name>
    <dbReference type="NCBI Taxonomy" id="301880"/>
    <lineage>
        <taxon>Eukaryota</taxon>
        <taxon>Viridiplantae</taxon>
        <taxon>Streptophyta</taxon>
        <taxon>Embryophyta</taxon>
        <taxon>Tracheophyta</taxon>
        <taxon>Spermatophyta</taxon>
        <taxon>Magnoliopsida</taxon>
        <taxon>eudicotyledons</taxon>
        <taxon>Gunneridae</taxon>
        <taxon>Pentapetalae</taxon>
        <taxon>asterids</taxon>
        <taxon>campanulids</taxon>
        <taxon>Asterales</taxon>
        <taxon>Asteraceae</taxon>
        <taxon>Asteroideae</taxon>
        <taxon>Anthemideae</taxon>
        <taxon>Anthemidinae</taxon>
        <taxon>Tanacetum</taxon>
    </lineage>
</organism>
<evidence type="ECO:0000313" key="3">
    <source>
        <dbReference type="EMBL" id="GJT49919.1"/>
    </source>
</evidence>
<protein>
    <submittedName>
        <fullName evidence="3">Retrovirus-related pol polyprotein from transposon TNT 1-94</fullName>
    </submittedName>
</protein>
<accession>A0ABQ5EG78</accession>
<dbReference type="Gene3D" id="4.10.60.10">
    <property type="entry name" value="Zinc finger, CCHC-type"/>
    <property type="match status" value="1"/>
</dbReference>
<dbReference type="SUPFAM" id="SSF57756">
    <property type="entry name" value="Retrovirus zinc finger-like domains"/>
    <property type="match status" value="1"/>
</dbReference>
<dbReference type="InterPro" id="IPR001878">
    <property type="entry name" value="Znf_CCHC"/>
</dbReference>
<reference evidence="3" key="2">
    <citation type="submission" date="2022-01" db="EMBL/GenBank/DDBJ databases">
        <authorList>
            <person name="Yamashiro T."/>
            <person name="Shiraishi A."/>
            <person name="Satake H."/>
            <person name="Nakayama K."/>
        </authorList>
    </citation>
    <scope>NUCLEOTIDE SEQUENCE</scope>
</reference>
<evidence type="ECO:0000259" key="2">
    <source>
        <dbReference type="Pfam" id="PF00098"/>
    </source>
</evidence>
<feature type="domain" description="CCHC-type" evidence="2">
    <location>
        <begin position="194"/>
        <end position="207"/>
    </location>
</feature>
<sequence>MDRNHVRLIPVSINTKFLNCLQPEWSKYVTMVRHNQTGDTVSYDVLYDSLVQFEPHVLASKAKKAAKNHDPLALIAHSNASSSQSHANSSYSPQPYYVTHPSSVVDYEDEYQGELQEDSQEDKLTTAMINQAVIQDGRVDTQTKNEGYSGNGNKNAGRQDRNQTFNAGTENDESNQIVQRVPQTESAPRKENVQCYNCNEKGHYAHDFQKLRVHDAKKKPNTVYEPFLKAGLGYKNPERLKKAIAAQPKMYDGEMLYSAKLKIDSPDSEETLEDAEEIP</sequence>
<dbReference type="Pfam" id="PF00098">
    <property type="entry name" value="zf-CCHC"/>
    <property type="match status" value="1"/>
</dbReference>
<reference evidence="3" key="1">
    <citation type="journal article" date="2022" name="Int. J. Mol. Sci.">
        <title>Draft Genome of Tanacetum Coccineum: Genomic Comparison of Closely Related Tanacetum-Family Plants.</title>
        <authorList>
            <person name="Yamashiro T."/>
            <person name="Shiraishi A."/>
            <person name="Nakayama K."/>
            <person name="Satake H."/>
        </authorList>
    </citation>
    <scope>NUCLEOTIDE SEQUENCE</scope>
</reference>
<name>A0ABQ5EG78_9ASTR</name>
<dbReference type="Proteomes" id="UP001151760">
    <property type="component" value="Unassembled WGS sequence"/>
</dbReference>
<feature type="region of interest" description="Disordered" evidence="1">
    <location>
        <begin position="137"/>
        <end position="188"/>
    </location>
</feature>
<gene>
    <name evidence="3" type="ORF">Tco_0976076</name>
</gene>
<evidence type="ECO:0000256" key="1">
    <source>
        <dbReference type="SAM" id="MobiDB-lite"/>
    </source>
</evidence>
<proteinExistence type="predicted"/>
<feature type="compositionally biased region" description="Polar residues" evidence="1">
    <location>
        <begin position="144"/>
        <end position="186"/>
    </location>
</feature>
<keyword evidence="4" id="KW-1185">Reference proteome</keyword>
<comment type="caution">
    <text evidence="3">The sequence shown here is derived from an EMBL/GenBank/DDBJ whole genome shotgun (WGS) entry which is preliminary data.</text>
</comment>
<dbReference type="InterPro" id="IPR036875">
    <property type="entry name" value="Znf_CCHC_sf"/>
</dbReference>
<dbReference type="EMBL" id="BQNB010016277">
    <property type="protein sequence ID" value="GJT49919.1"/>
    <property type="molecule type" value="Genomic_DNA"/>
</dbReference>
<evidence type="ECO:0000313" key="4">
    <source>
        <dbReference type="Proteomes" id="UP001151760"/>
    </source>
</evidence>